<evidence type="ECO:0000256" key="2">
    <source>
        <dbReference type="ARBA" id="ARBA00022448"/>
    </source>
</evidence>
<dbReference type="OrthoDB" id="2063054at2"/>
<name>A0A4Y8JYA9_9MICO</name>
<dbReference type="GO" id="GO:0055085">
    <property type="term" value="P:transmembrane transport"/>
    <property type="evidence" value="ECO:0007669"/>
    <property type="project" value="InterPro"/>
</dbReference>
<evidence type="ECO:0000256" key="8">
    <source>
        <dbReference type="SAM" id="MobiDB-lite"/>
    </source>
</evidence>
<feature type="transmembrane region" description="Helical" evidence="7">
    <location>
        <begin position="130"/>
        <end position="154"/>
    </location>
</feature>
<comment type="similarity">
    <text evidence="7">Belongs to the binding-protein-dependent transport system permease family.</text>
</comment>
<feature type="domain" description="ABC transmembrane type-1" evidence="9">
    <location>
        <begin position="95"/>
        <end position="288"/>
    </location>
</feature>
<keyword evidence="5 7" id="KW-1133">Transmembrane helix</keyword>
<evidence type="ECO:0000313" key="11">
    <source>
        <dbReference type="Proteomes" id="UP000297472"/>
    </source>
</evidence>
<keyword evidence="6 7" id="KW-0472">Membrane</keyword>
<dbReference type="InterPro" id="IPR000515">
    <property type="entry name" value="MetI-like"/>
</dbReference>
<dbReference type="PANTHER" id="PTHR43744">
    <property type="entry name" value="ABC TRANSPORTER PERMEASE PROTEIN MG189-RELATED-RELATED"/>
    <property type="match status" value="1"/>
</dbReference>
<dbReference type="Proteomes" id="UP000297472">
    <property type="component" value="Unassembled WGS sequence"/>
</dbReference>
<keyword evidence="11" id="KW-1185">Reference proteome</keyword>
<dbReference type="RefSeq" id="WP_134422655.1">
    <property type="nucleotide sequence ID" value="NZ_SOHA01000002.1"/>
</dbReference>
<feature type="transmembrane region" description="Helical" evidence="7">
    <location>
        <begin position="99"/>
        <end position="121"/>
    </location>
</feature>
<evidence type="ECO:0000256" key="5">
    <source>
        <dbReference type="ARBA" id="ARBA00022989"/>
    </source>
</evidence>
<feature type="transmembrane region" description="Helical" evidence="7">
    <location>
        <begin position="269"/>
        <end position="288"/>
    </location>
</feature>
<comment type="caution">
    <text evidence="10">The sequence shown here is derived from an EMBL/GenBank/DDBJ whole genome shotgun (WGS) entry which is preliminary data.</text>
</comment>
<feature type="transmembrane region" description="Helical" evidence="7">
    <location>
        <begin position="166"/>
        <end position="186"/>
    </location>
</feature>
<dbReference type="Pfam" id="PF00528">
    <property type="entry name" value="BPD_transp_1"/>
    <property type="match status" value="1"/>
</dbReference>
<evidence type="ECO:0000256" key="6">
    <source>
        <dbReference type="ARBA" id="ARBA00023136"/>
    </source>
</evidence>
<keyword evidence="2 7" id="KW-0813">Transport</keyword>
<dbReference type="AlphaFoldDB" id="A0A4Y8JYA9"/>
<evidence type="ECO:0000256" key="3">
    <source>
        <dbReference type="ARBA" id="ARBA00022475"/>
    </source>
</evidence>
<dbReference type="PANTHER" id="PTHR43744:SF12">
    <property type="entry name" value="ABC TRANSPORTER PERMEASE PROTEIN MG189-RELATED"/>
    <property type="match status" value="1"/>
</dbReference>
<comment type="subcellular location">
    <subcellularLocation>
        <location evidence="1 7">Cell membrane</location>
        <topology evidence="1 7">Multi-pass membrane protein</topology>
    </subcellularLocation>
</comment>
<sequence length="302" mass="33483">MSTLTPAKPARGIRSTAEKAPRAQRESPFARVSAMIVMGVFTLYFLVPIWWLLVAASKNRSQFNSTNPLWFADFSLFENIGNLIAYRDGVYLKWMLNSALYAGGGALVGTIIAGMCGYALAKYNFPGRELIFNVVLGGVLVPATALALPLFLIFSQISLTNTFWSVFLPSLVSPFGVYLARIYASASVPDELIEAARLDGAGELRTFFTVSVRMMVPALVTVFLFQFVAIWNNFFLPLIMLRDETLFPVTLGLYAWNSQVNQIPVLRDYVLIGALLSIIPLIIIFLLLQRFWRNGLSAGSVK</sequence>
<dbReference type="InterPro" id="IPR035906">
    <property type="entry name" value="MetI-like_sf"/>
</dbReference>
<dbReference type="Gene3D" id="1.10.3720.10">
    <property type="entry name" value="MetI-like"/>
    <property type="match status" value="1"/>
</dbReference>
<evidence type="ECO:0000256" key="7">
    <source>
        <dbReference type="RuleBase" id="RU363032"/>
    </source>
</evidence>
<keyword evidence="3" id="KW-1003">Cell membrane</keyword>
<reference evidence="10 11" key="1">
    <citation type="submission" date="2019-03" db="EMBL/GenBank/DDBJ databases">
        <title>Genomics of glacier-inhabiting Cryobacterium strains.</title>
        <authorList>
            <person name="Liu Q."/>
            <person name="Xin Y.-H."/>
        </authorList>
    </citation>
    <scope>NUCLEOTIDE SEQUENCE [LARGE SCALE GENOMIC DNA]</scope>
    <source>
        <strain evidence="10 11">TMT1-51</strain>
    </source>
</reference>
<protein>
    <submittedName>
        <fullName evidence="10">Carbohydrate ABC transporter permease</fullName>
    </submittedName>
</protein>
<organism evidence="10 11">
    <name type="scientific">Cryobacterium cryoconiti</name>
    <dbReference type="NCBI Taxonomy" id="1259239"/>
    <lineage>
        <taxon>Bacteria</taxon>
        <taxon>Bacillati</taxon>
        <taxon>Actinomycetota</taxon>
        <taxon>Actinomycetes</taxon>
        <taxon>Micrococcales</taxon>
        <taxon>Microbacteriaceae</taxon>
        <taxon>Cryobacterium</taxon>
    </lineage>
</organism>
<dbReference type="SUPFAM" id="SSF161098">
    <property type="entry name" value="MetI-like"/>
    <property type="match status" value="1"/>
</dbReference>
<dbReference type="PROSITE" id="PS50928">
    <property type="entry name" value="ABC_TM1"/>
    <property type="match status" value="1"/>
</dbReference>
<gene>
    <name evidence="10" type="ORF">E3T49_01050</name>
</gene>
<feature type="transmembrane region" description="Helical" evidence="7">
    <location>
        <begin position="207"/>
        <end position="231"/>
    </location>
</feature>
<evidence type="ECO:0000256" key="4">
    <source>
        <dbReference type="ARBA" id="ARBA00022692"/>
    </source>
</evidence>
<evidence type="ECO:0000313" key="10">
    <source>
        <dbReference type="EMBL" id="TFD33940.1"/>
    </source>
</evidence>
<proteinExistence type="inferred from homology"/>
<accession>A0A4Y8JYA9</accession>
<evidence type="ECO:0000256" key="1">
    <source>
        <dbReference type="ARBA" id="ARBA00004651"/>
    </source>
</evidence>
<dbReference type="GO" id="GO:0005886">
    <property type="term" value="C:plasma membrane"/>
    <property type="evidence" value="ECO:0007669"/>
    <property type="project" value="UniProtKB-SubCell"/>
</dbReference>
<dbReference type="EMBL" id="SOHA01000002">
    <property type="protein sequence ID" value="TFD33940.1"/>
    <property type="molecule type" value="Genomic_DNA"/>
</dbReference>
<keyword evidence="4 7" id="KW-0812">Transmembrane</keyword>
<evidence type="ECO:0000259" key="9">
    <source>
        <dbReference type="PROSITE" id="PS50928"/>
    </source>
</evidence>
<dbReference type="CDD" id="cd06261">
    <property type="entry name" value="TM_PBP2"/>
    <property type="match status" value="1"/>
</dbReference>
<feature type="region of interest" description="Disordered" evidence="8">
    <location>
        <begin position="1"/>
        <end position="22"/>
    </location>
</feature>
<feature type="transmembrane region" description="Helical" evidence="7">
    <location>
        <begin position="32"/>
        <end position="53"/>
    </location>
</feature>